<dbReference type="Proteomes" id="UP000718821">
    <property type="component" value="Unassembled WGS sequence"/>
</dbReference>
<reference evidence="7" key="1">
    <citation type="submission" date="2020-08" db="EMBL/GenBank/DDBJ databases">
        <authorList>
            <person name="Cejkova D."/>
            <person name="Kubasova T."/>
            <person name="Jahodarova E."/>
            <person name="Rychlik I."/>
        </authorList>
    </citation>
    <scope>NUCLEOTIDE SEQUENCE</scope>
    <source>
        <strain evidence="7">An836</strain>
    </source>
</reference>
<dbReference type="PANTHER" id="PTHR37316:SF3">
    <property type="entry name" value="TEICHOIC ACID GLYCEROL-PHOSPHATE TRANSFERASE"/>
    <property type="match status" value="1"/>
</dbReference>
<evidence type="ECO:0000313" key="7">
    <source>
        <dbReference type="EMBL" id="MBM6699057.1"/>
    </source>
</evidence>
<dbReference type="Gene3D" id="3.40.50.12580">
    <property type="match status" value="1"/>
</dbReference>
<dbReference type="InterPro" id="IPR051612">
    <property type="entry name" value="Teichoic_Acid_Biosynth"/>
</dbReference>
<dbReference type="GO" id="GO:0019350">
    <property type="term" value="P:teichoic acid biosynthetic process"/>
    <property type="evidence" value="ECO:0007669"/>
    <property type="project" value="UniProtKB-KW"/>
</dbReference>
<keyword evidence="4" id="KW-0808">Transferase</keyword>
<protein>
    <submittedName>
        <fullName evidence="7">CDP-glycerol glycerophosphotransferase family protein</fullName>
    </submittedName>
</protein>
<reference evidence="7" key="2">
    <citation type="journal article" date="2021" name="Sci. Rep.">
        <title>The distribution of antibiotic resistance genes in chicken gut microbiota commensals.</title>
        <authorList>
            <person name="Juricova H."/>
            <person name="Matiasovicova J."/>
            <person name="Kubasova T."/>
            <person name="Cejkova D."/>
            <person name="Rychlik I."/>
        </authorList>
    </citation>
    <scope>NUCLEOTIDE SEQUENCE</scope>
    <source>
        <strain evidence="7">An836</strain>
    </source>
</reference>
<gene>
    <name evidence="7" type="ORF">H7U32_01675</name>
</gene>
<dbReference type="Pfam" id="PF04464">
    <property type="entry name" value="Glyphos_transf"/>
    <property type="match status" value="1"/>
</dbReference>
<organism evidence="7 8">
    <name type="scientific">Bifidobacterium pullorum subsp. saeculare</name>
    <dbReference type="NCBI Taxonomy" id="78257"/>
    <lineage>
        <taxon>Bacteria</taxon>
        <taxon>Bacillati</taxon>
        <taxon>Actinomycetota</taxon>
        <taxon>Actinomycetes</taxon>
        <taxon>Bifidobacteriales</taxon>
        <taxon>Bifidobacteriaceae</taxon>
        <taxon>Bifidobacterium</taxon>
    </lineage>
</organism>
<dbReference type="PANTHER" id="PTHR37316">
    <property type="entry name" value="TEICHOIC ACID GLYCEROL-PHOSPHATE PRIMASE"/>
    <property type="match status" value="1"/>
</dbReference>
<dbReference type="SUPFAM" id="SSF53756">
    <property type="entry name" value="UDP-Glycosyltransferase/glycogen phosphorylase"/>
    <property type="match status" value="1"/>
</dbReference>
<evidence type="ECO:0000256" key="4">
    <source>
        <dbReference type="ARBA" id="ARBA00022679"/>
    </source>
</evidence>
<comment type="similarity">
    <text evidence="2">Belongs to the CDP-glycerol glycerophosphotransferase family.</text>
</comment>
<dbReference type="AlphaFoldDB" id="A0A938WYM7"/>
<keyword evidence="3" id="KW-1003">Cell membrane</keyword>
<dbReference type="Gene3D" id="3.40.50.11820">
    <property type="match status" value="1"/>
</dbReference>
<name>A0A938WYM7_9BIFI</name>
<keyword evidence="5" id="KW-0777">Teichoic acid biosynthesis</keyword>
<dbReference type="RefSeq" id="WP_204467486.1">
    <property type="nucleotide sequence ID" value="NZ_JACLYU010000002.1"/>
</dbReference>
<dbReference type="InterPro" id="IPR007554">
    <property type="entry name" value="Glycerophosphate_synth"/>
</dbReference>
<evidence type="ECO:0000313" key="8">
    <source>
        <dbReference type="Proteomes" id="UP000718821"/>
    </source>
</evidence>
<comment type="caution">
    <text evidence="7">The sequence shown here is derived from an EMBL/GenBank/DDBJ whole genome shotgun (WGS) entry which is preliminary data.</text>
</comment>
<dbReference type="InterPro" id="IPR043148">
    <property type="entry name" value="TagF_C"/>
</dbReference>
<keyword evidence="8" id="KW-1185">Reference proteome</keyword>
<dbReference type="EMBL" id="JACLYU010000002">
    <property type="protein sequence ID" value="MBM6699057.1"/>
    <property type="molecule type" value="Genomic_DNA"/>
</dbReference>
<comment type="subcellular location">
    <subcellularLocation>
        <location evidence="1">Cell membrane</location>
        <topology evidence="1">Peripheral membrane protein</topology>
    </subcellularLocation>
</comment>
<sequence length="425" mass="49020">MKSNGGVHRAARTAAFAVLRHTPRLRLMVRHTYWRVQRWRYERLSKGVTMDARQVFFEAYGGRSISCSPKALYQAMLADGRYDGYRFVWSVREKEREAAERELGDRTRIVTRGSRDYYEALAGSGTLILNTRLPEYVWPRKGQTYVQCWHGTPLKRLGYDVTIETSNALNTTAELASRFGLDACKWTYLLSPSAYTTRHLCDAFGLPEGKRGAVVIEEGYPRNDELARNDDVTLASIRKRLGIPDGRKVLLYAPTWRDDSYRAGVGYTFDYLLDLDLLRRELGEGWTVLFRAHYYIANRFDFSAYGDFVVDVSGVDDVNDLYLAADVLVTDYSSVMFDYANTGRPMVLFVPDRKHYDESIRGFYLDFDAIPAPKCETSEQVADQLHQLDAWPERYGDAYRAFRQTYCPHDDGRASERVLERVFRK</sequence>
<proteinExistence type="inferred from homology"/>
<evidence type="ECO:0000256" key="6">
    <source>
        <dbReference type="ARBA" id="ARBA00023136"/>
    </source>
</evidence>
<evidence type="ECO:0000256" key="1">
    <source>
        <dbReference type="ARBA" id="ARBA00004202"/>
    </source>
</evidence>
<dbReference type="GO" id="GO:0005886">
    <property type="term" value="C:plasma membrane"/>
    <property type="evidence" value="ECO:0007669"/>
    <property type="project" value="UniProtKB-SubCell"/>
</dbReference>
<evidence type="ECO:0000256" key="3">
    <source>
        <dbReference type="ARBA" id="ARBA00022475"/>
    </source>
</evidence>
<evidence type="ECO:0000256" key="2">
    <source>
        <dbReference type="ARBA" id="ARBA00010488"/>
    </source>
</evidence>
<keyword evidence="6" id="KW-0472">Membrane</keyword>
<dbReference type="GO" id="GO:0047355">
    <property type="term" value="F:CDP-glycerol glycerophosphotransferase activity"/>
    <property type="evidence" value="ECO:0007669"/>
    <property type="project" value="InterPro"/>
</dbReference>
<accession>A0A938WYM7</accession>
<dbReference type="InterPro" id="IPR043149">
    <property type="entry name" value="TagF_N"/>
</dbReference>
<evidence type="ECO:0000256" key="5">
    <source>
        <dbReference type="ARBA" id="ARBA00022944"/>
    </source>
</evidence>